<evidence type="ECO:0000313" key="1">
    <source>
        <dbReference type="EMBL" id="GLW58565.1"/>
    </source>
</evidence>
<reference evidence="1" key="1">
    <citation type="submission" date="2023-02" db="EMBL/GenBank/DDBJ databases">
        <title>Kitasatospora phosalacinea NBRC 14362.</title>
        <authorList>
            <person name="Ichikawa N."/>
            <person name="Sato H."/>
            <person name="Tonouchi N."/>
        </authorList>
    </citation>
    <scope>NUCLEOTIDE SEQUENCE</scope>
    <source>
        <strain evidence="1">NBRC 14362</strain>
    </source>
</reference>
<dbReference type="Proteomes" id="UP001165143">
    <property type="component" value="Unassembled WGS sequence"/>
</dbReference>
<gene>
    <name evidence="1" type="ORF">Kpho01_65760</name>
</gene>
<proteinExistence type="predicted"/>
<sequence length="174" mass="18524">MIIDVHHDSEVARPARSREVLAVLRGIGERFDAAAAVVREVAPTELATLPPVPALSVADWQRACPALVELDAFLAAAHAQVTAVLSGGGFTPRQQLHWSFVLALHTIGLAWRDAYLPGAHYVISPELFVRPGLPAAAAWGAASGAASARARRWAVAVTVPHFRAMSDEVNAVSW</sequence>
<evidence type="ECO:0000313" key="2">
    <source>
        <dbReference type="Proteomes" id="UP001165143"/>
    </source>
</evidence>
<organism evidence="1 2">
    <name type="scientific">Kitasatospora phosalacinea</name>
    <dbReference type="NCBI Taxonomy" id="2065"/>
    <lineage>
        <taxon>Bacteria</taxon>
        <taxon>Bacillati</taxon>
        <taxon>Actinomycetota</taxon>
        <taxon>Actinomycetes</taxon>
        <taxon>Kitasatosporales</taxon>
        <taxon>Streptomycetaceae</taxon>
        <taxon>Kitasatospora</taxon>
    </lineage>
</organism>
<dbReference type="EMBL" id="BSRX01000054">
    <property type="protein sequence ID" value="GLW58565.1"/>
    <property type="molecule type" value="Genomic_DNA"/>
</dbReference>
<protein>
    <submittedName>
        <fullName evidence="1">Uncharacterized protein</fullName>
    </submittedName>
</protein>
<name>A0A9W6PLN5_9ACTN</name>
<dbReference type="RefSeq" id="WP_158715338.1">
    <property type="nucleotide sequence ID" value="NZ_BSRX01000054.1"/>
</dbReference>
<dbReference type="AlphaFoldDB" id="A0A9W6PLN5"/>
<dbReference type="OrthoDB" id="4350796at2"/>
<comment type="caution">
    <text evidence="1">The sequence shown here is derived from an EMBL/GenBank/DDBJ whole genome shotgun (WGS) entry which is preliminary data.</text>
</comment>
<accession>A0A9W6PLN5</accession>